<dbReference type="STRING" id="481719.LASUN_22650"/>
<dbReference type="EMBL" id="MIQE01000024">
    <property type="protein sequence ID" value="OFA09783.1"/>
    <property type="molecule type" value="Genomic_DNA"/>
</dbReference>
<comment type="caution">
    <text evidence="2">The sequence shown here is derived from an EMBL/GenBank/DDBJ whole genome shotgun (WGS) entry which is preliminary data.</text>
</comment>
<evidence type="ECO:0000259" key="1">
    <source>
        <dbReference type="Pfam" id="PF13240"/>
    </source>
</evidence>
<proteinExistence type="predicted"/>
<dbReference type="InterPro" id="IPR038587">
    <property type="entry name" value="Ribosomal_eL40_sf"/>
</dbReference>
<dbReference type="Gene3D" id="4.10.1060.50">
    <property type="match status" value="1"/>
</dbReference>
<evidence type="ECO:0000313" key="3">
    <source>
        <dbReference type="Proteomes" id="UP000177010"/>
    </source>
</evidence>
<dbReference type="InterPro" id="IPR026870">
    <property type="entry name" value="Zinc_ribbon_dom"/>
</dbReference>
<dbReference type="Pfam" id="PF13240">
    <property type="entry name" value="Zn_Ribbon_1"/>
    <property type="match status" value="1"/>
</dbReference>
<dbReference type="Proteomes" id="UP000177010">
    <property type="component" value="Unassembled WGS sequence"/>
</dbReference>
<accession>A0A1E7X9H1</accession>
<protein>
    <recommendedName>
        <fullName evidence="1">Zinc-ribbon domain-containing protein</fullName>
    </recommendedName>
</protein>
<gene>
    <name evidence="2" type="ORF">LASUN_22650</name>
</gene>
<organism evidence="2 3">
    <name type="scientific">Lentilactobacillus sunkii</name>
    <dbReference type="NCBI Taxonomy" id="481719"/>
    <lineage>
        <taxon>Bacteria</taxon>
        <taxon>Bacillati</taxon>
        <taxon>Bacillota</taxon>
        <taxon>Bacilli</taxon>
        <taxon>Lactobacillales</taxon>
        <taxon>Lactobacillaceae</taxon>
        <taxon>Lentilactobacillus</taxon>
    </lineage>
</organism>
<reference evidence="2 3" key="1">
    <citation type="submission" date="2016-09" db="EMBL/GenBank/DDBJ databases">
        <title>Genome Sequence of Lactobacillus sunkii Strain CG01.</title>
        <authorList>
            <person name="Poehlein A."/>
            <person name="Gabris C."/>
            <person name="Bengelsdorf F.R."/>
            <person name="Duerre P."/>
            <person name="Daniel R."/>
        </authorList>
    </citation>
    <scope>NUCLEOTIDE SEQUENCE [LARGE SCALE GENOMIC DNA]</scope>
    <source>
        <strain evidence="2 3">CG_D</strain>
    </source>
</reference>
<dbReference type="RefSeq" id="WP_070368485.1">
    <property type="nucleotide sequence ID" value="NZ_JAZHVW010000007.1"/>
</dbReference>
<sequence length="205" mass="23349">MEQATKFCFKCGAKIPRDAAFCPKCGTSQIQEQVPVQKQETNEPYQNVQQPQPQPNVQQFAINAPIPPTNMGGLNRDLKPERILAYKKAMGFPANIDNVLYIQNNYTKKMLLLGVLAVLSNKMMLASFEDQGILFCGYDLNTHFNGVNTFIPNNEIEEIHLITGVIQNKLKITTTHERLNFLAPRFLAFASYQKQNMHRLMSEFH</sequence>
<dbReference type="AlphaFoldDB" id="A0A1E7X9H1"/>
<feature type="domain" description="Zinc-ribbon" evidence="1">
    <location>
        <begin position="7"/>
        <end position="28"/>
    </location>
</feature>
<name>A0A1E7X9H1_9LACO</name>
<evidence type="ECO:0000313" key="2">
    <source>
        <dbReference type="EMBL" id="OFA09783.1"/>
    </source>
</evidence>